<dbReference type="EMBL" id="QGKS01000352">
    <property type="protein sequence ID" value="PWR10531.1"/>
    <property type="molecule type" value="Genomic_DNA"/>
</dbReference>
<feature type="non-terminal residue" evidence="1">
    <location>
        <position position="1"/>
    </location>
</feature>
<organism evidence="1 2">
    <name type="scientific">Micromonospora sicca</name>
    <dbReference type="NCBI Taxonomy" id="2202420"/>
    <lineage>
        <taxon>Bacteria</taxon>
        <taxon>Bacillati</taxon>
        <taxon>Actinomycetota</taxon>
        <taxon>Actinomycetes</taxon>
        <taxon>Micromonosporales</taxon>
        <taxon>Micromonosporaceae</taxon>
        <taxon>Micromonospora</taxon>
    </lineage>
</organism>
<protein>
    <submittedName>
        <fullName evidence="1">Transcriptional regulator</fullName>
    </submittedName>
</protein>
<evidence type="ECO:0000313" key="1">
    <source>
        <dbReference type="EMBL" id="PWR10531.1"/>
    </source>
</evidence>
<reference evidence="1 2" key="1">
    <citation type="submission" date="2018-05" db="EMBL/GenBank/DDBJ databases">
        <title>Micromonosporas from Atacama Desert.</title>
        <authorList>
            <person name="Carro L."/>
            <person name="Golinska P."/>
            <person name="Klenk H.-P."/>
            <person name="Goodfellow M."/>
        </authorList>
    </citation>
    <scope>NUCLEOTIDE SEQUENCE [LARGE SCALE GENOMIC DNA]</scope>
    <source>
        <strain evidence="1 2">4G51</strain>
    </source>
</reference>
<dbReference type="AlphaFoldDB" id="A0A317D6M6"/>
<evidence type="ECO:0000313" key="2">
    <source>
        <dbReference type="Proteomes" id="UP000246050"/>
    </source>
</evidence>
<comment type="caution">
    <text evidence="1">The sequence shown here is derived from an EMBL/GenBank/DDBJ whole genome shotgun (WGS) entry which is preliminary data.</text>
</comment>
<dbReference type="SUPFAM" id="SSF47781">
    <property type="entry name" value="RuvA domain 2-like"/>
    <property type="match status" value="1"/>
</dbReference>
<proteinExistence type="predicted"/>
<sequence>LHIGRPDLPRTFDDGGLVDINAVEERVIARLPGINAGQARQVAMDRWLRGPFGSMEELAARCLLPPLLTDSLRDLLVFLPPLPHPTPSQQS</sequence>
<gene>
    <name evidence="1" type="ORF">DKT69_28810</name>
</gene>
<name>A0A317D6M6_9ACTN</name>
<accession>A0A317D6M6</accession>
<dbReference type="InterPro" id="IPR010994">
    <property type="entry name" value="RuvA_2-like"/>
</dbReference>
<dbReference type="OrthoDB" id="5184981at2"/>
<dbReference type="Proteomes" id="UP000246050">
    <property type="component" value="Unassembled WGS sequence"/>
</dbReference>